<evidence type="ECO:0000313" key="5">
    <source>
        <dbReference type="RefSeq" id="XP_031575461.1"/>
    </source>
</evidence>
<dbReference type="InterPro" id="IPR002048">
    <property type="entry name" value="EF_hand_dom"/>
</dbReference>
<dbReference type="GeneID" id="116309065"/>
<dbReference type="Proteomes" id="UP000515163">
    <property type="component" value="Unplaced"/>
</dbReference>
<protein>
    <submittedName>
        <fullName evidence="5">Calmodulin-like isoform X1</fullName>
    </submittedName>
</protein>
<dbReference type="PROSITE" id="PS50222">
    <property type="entry name" value="EF_HAND_2"/>
    <property type="match status" value="4"/>
</dbReference>
<dbReference type="PROSITE" id="PS00018">
    <property type="entry name" value="EF_HAND_1"/>
    <property type="match status" value="3"/>
</dbReference>
<dbReference type="RefSeq" id="XP_031575461.1">
    <property type="nucleotide sequence ID" value="XM_031719601.1"/>
</dbReference>
<evidence type="ECO:0000259" key="3">
    <source>
        <dbReference type="PROSITE" id="PS50222"/>
    </source>
</evidence>
<feature type="domain" description="EF-hand" evidence="3">
    <location>
        <begin position="81"/>
        <end position="115"/>
    </location>
</feature>
<evidence type="ECO:0000313" key="4">
    <source>
        <dbReference type="Proteomes" id="UP000515163"/>
    </source>
</evidence>
<keyword evidence="4" id="KW-1185">Reference proteome</keyword>
<name>A0A6P8J5S5_ACTTE</name>
<dbReference type="Pfam" id="PF13499">
    <property type="entry name" value="EF-hand_7"/>
    <property type="match status" value="2"/>
</dbReference>
<dbReference type="OrthoDB" id="26525at2759"/>
<dbReference type="Gene3D" id="1.10.238.10">
    <property type="entry name" value="EF-hand"/>
    <property type="match status" value="2"/>
</dbReference>
<dbReference type="FunFam" id="1.10.238.10:FF:000178">
    <property type="entry name" value="Calmodulin-2 A"/>
    <property type="match status" value="1"/>
</dbReference>
<dbReference type="SUPFAM" id="SSF47473">
    <property type="entry name" value="EF-hand"/>
    <property type="match status" value="1"/>
</dbReference>
<accession>A0A6P8J5S5</accession>
<dbReference type="InParanoid" id="A0A6P8J5S5"/>
<organism evidence="4 5">
    <name type="scientific">Actinia tenebrosa</name>
    <name type="common">Australian red waratah sea anemone</name>
    <dbReference type="NCBI Taxonomy" id="6105"/>
    <lineage>
        <taxon>Eukaryota</taxon>
        <taxon>Metazoa</taxon>
        <taxon>Cnidaria</taxon>
        <taxon>Anthozoa</taxon>
        <taxon>Hexacorallia</taxon>
        <taxon>Actiniaria</taxon>
        <taxon>Actiniidae</taxon>
        <taxon>Actinia</taxon>
    </lineage>
</organism>
<evidence type="ECO:0000256" key="2">
    <source>
        <dbReference type="ARBA" id="ARBA00022837"/>
    </source>
</evidence>
<sequence length="185" mass="21190">MAEGRDTQALLVNLDEQHIQQVESQSQDKTSSVEDGSRVEKLTKLQLAEYKEAFNLFDKDRNGTICTHELRNVMHALGQSPSDQEIQDMIACSDKDGSGNIDLNEFLHLMTSKNKHNLDEIRIAFKVMDKDGDGFISFSDLKKAMNECHENLSDDELKKMIIDADMDEDGRVGYTEFVQFFQREY</sequence>
<proteinExistence type="predicted"/>
<dbReference type="InterPro" id="IPR018247">
    <property type="entry name" value="EF_Hand_1_Ca_BS"/>
</dbReference>
<dbReference type="KEGG" id="aten:116309065"/>
<dbReference type="SMART" id="SM00054">
    <property type="entry name" value="EFh"/>
    <property type="match status" value="4"/>
</dbReference>
<dbReference type="AlphaFoldDB" id="A0A6P8J5S5"/>
<dbReference type="InterPro" id="IPR050145">
    <property type="entry name" value="Centrin_CML-like"/>
</dbReference>
<reference evidence="5" key="1">
    <citation type="submission" date="2025-08" db="UniProtKB">
        <authorList>
            <consortium name="RefSeq"/>
        </authorList>
    </citation>
    <scope>IDENTIFICATION</scope>
    <source>
        <tissue evidence="5">Tentacle</tissue>
    </source>
</reference>
<keyword evidence="2" id="KW-0106">Calcium</keyword>
<feature type="domain" description="EF-hand" evidence="3">
    <location>
        <begin position="152"/>
        <end position="185"/>
    </location>
</feature>
<feature type="domain" description="EF-hand" evidence="3">
    <location>
        <begin position="116"/>
        <end position="151"/>
    </location>
</feature>
<dbReference type="InterPro" id="IPR011992">
    <property type="entry name" value="EF-hand-dom_pair"/>
</dbReference>
<evidence type="ECO:0000256" key="1">
    <source>
        <dbReference type="ARBA" id="ARBA00022737"/>
    </source>
</evidence>
<dbReference type="GO" id="GO:0005509">
    <property type="term" value="F:calcium ion binding"/>
    <property type="evidence" value="ECO:0007669"/>
    <property type="project" value="InterPro"/>
</dbReference>
<keyword evidence="1" id="KW-0677">Repeat</keyword>
<feature type="domain" description="EF-hand" evidence="3">
    <location>
        <begin position="45"/>
        <end position="80"/>
    </location>
</feature>
<dbReference type="CDD" id="cd00051">
    <property type="entry name" value="EFh"/>
    <property type="match status" value="2"/>
</dbReference>
<gene>
    <name evidence="5" type="primary">LOC116309065</name>
</gene>
<dbReference type="GO" id="GO:0043226">
    <property type="term" value="C:organelle"/>
    <property type="evidence" value="ECO:0007669"/>
    <property type="project" value="UniProtKB-ARBA"/>
</dbReference>
<dbReference type="PANTHER" id="PTHR23050">
    <property type="entry name" value="CALCIUM BINDING PROTEIN"/>
    <property type="match status" value="1"/>
</dbReference>